<dbReference type="PIRSF" id="PIRSF015921">
    <property type="entry name" value="FA_sphinglp_des"/>
    <property type="match status" value="1"/>
</dbReference>
<evidence type="ECO:0000259" key="9">
    <source>
        <dbReference type="PROSITE" id="PS50255"/>
    </source>
</evidence>
<sequence>MGKGEFNYASLAVQELPWEDIKKHNTKTDAWIVIDGSIYDISNWAKKHPGGRKIISNYAGEDATEAWCAFHTDKNYASKFLKSILVGKVKDYDTPSSTSTLLADFHEVRKTAVNMGLFKPNHLFYVLTFLHILAFDLLGWLIQAGWAQHDYGHVSVFQSNRLNHLVQLILINTIKGASAHWWNYRHNNHHAKPNVLAKDPDVKFIPLFLLGKTLPVKWGRAKKKVLPYNRQHQYFFMIMPPLLLPLYFNYEIPYYLITRRLWSEMLWLSTFFIRWYIMFGSMLGFFGTLGLFFFVRFLESHWFVWVTQMNHIPMEVDFEQEDDWVTMQVKSTCNVDQSAFNDWFSGHLNFQIEHQLV</sequence>
<dbReference type="Pfam" id="PF00487">
    <property type="entry name" value="FA_desaturase"/>
    <property type="match status" value="1"/>
</dbReference>
<keyword evidence="7 8" id="KW-0472">Membrane</keyword>
<accession>A0AAD9K7C6</accession>
<feature type="transmembrane region" description="Helical" evidence="8">
    <location>
        <begin position="234"/>
        <end position="252"/>
    </location>
</feature>
<gene>
    <name evidence="10" type="ORF">LSH36_51g03067</name>
</gene>
<proteinExistence type="inferred from homology"/>
<dbReference type="PANTHER" id="PTHR19353:SF88">
    <property type="entry name" value="DELTA(5) FATTY ACID DESATURASE FAT-4"/>
    <property type="match status" value="1"/>
</dbReference>
<keyword evidence="5" id="KW-0560">Oxidoreductase</keyword>
<dbReference type="GO" id="GO:0016020">
    <property type="term" value="C:membrane"/>
    <property type="evidence" value="ECO:0007669"/>
    <property type="project" value="UniProtKB-SubCell"/>
</dbReference>
<evidence type="ECO:0000256" key="7">
    <source>
        <dbReference type="ARBA" id="ARBA00023136"/>
    </source>
</evidence>
<dbReference type="InterPro" id="IPR036400">
    <property type="entry name" value="Cyt_B5-like_heme/steroid_sf"/>
</dbReference>
<keyword evidence="11" id="KW-1185">Reference proteome</keyword>
<keyword evidence="4 8" id="KW-1133">Transmembrane helix</keyword>
<protein>
    <recommendedName>
        <fullName evidence="9">Cytochrome b5 heme-binding domain-containing protein</fullName>
    </recommendedName>
</protein>
<dbReference type="InterPro" id="IPR005804">
    <property type="entry name" value="FA_desaturase_dom"/>
</dbReference>
<evidence type="ECO:0000256" key="3">
    <source>
        <dbReference type="ARBA" id="ARBA00022692"/>
    </source>
</evidence>
<dbReference type="EMBL" id="JAODUP010000051">
    <property type="protein sequence ID" value="KAK2165373.1"/>
    <property type="molecule type" value="Genomic_DNA"/>
</dbReference>
<keyword evidence="6" id="KW-0443">Lipid metabolism</keyword>
<dbReference type="PANTHER" id="PTHR19353">
    <property type="entry name" value="FATTY ACID DESATURASE 2"/>
    <property type="match status" value="1"/>
</dbReference>
<evidence type="ECO:0000313" key="10">
    <source>
        <dbReference type="EMBL" id="KAK2165373.1"/>
    </source>
</evidence>
<comment type="similarity">
    <text evidence="2">Belongs to the fatty acid desaturase type 1 family.</text>
</comment>
<dbReference type="InterPro" id="IPR012171">
    <property type="entry name" value="Fatty_acid_desaturase"/>
</dbReference>
<evidence type="ECO:0000256" key="4">
    <source>
        <dbReference type="ARBA" id="ARBA00022989"/>
    </source>
</evidence>
<feature type="domain" description="Cytochrome b5 heme-binding" evidence="9">
    <location>
        <begin position="13"/>
        <end position="90"/>
    </location>
</feature>
<feature type="transmembrane region" description="Helical" evidence="8">
    <location>
        <begin position="272"/>
        <end position="295"/>
    </location>
</feature>
<dbReference type="Pfam" id="PF00173">
    <property type="entry name" value="Cyt-b5"/>
    <property type="match status" value="1"/>
</dbReference>
<dbReference type="GO" id="GO:0006629">
    <property type="term" value="P:lipid metabolic process"/>
    <property type="evidence" value="ECO:0007669"/>
    <property type="project" value="UniProtKB-KW"/>
</dbReference>
<comment type="caution">
    <text evidence="10">The sequence shown here is derived from an EMBL/GenBank/DDBJ whole genome shotgun (WGS) entry which is preliminary data.</text>
</comment>
<dbReference type="Gene3D" id="3.10.120.10">
    <property type="entry name" value="Cytochrome b5-like heme/steroid binding domain"/>
    <property type="match status" value="1"/>
</dbReference>
<dbReference type="Proteomes" id="UP001208570">
    <property type="component" value="Unassembled WGS sequence"/>
</dbReference>
<name>A0AAD9K7C6_9ANNE</name>
<evidence type="ECO:0000313" key="11">
    <source>
        <dbReference type="Proteomes" id="UP001208570"/>
    </source>
</evidence>
<dbReference type="SMART" id="SM01117">
    <property type="entry name" value="Cyt-b5"/>
    <property type="match status" value="1"/>
</dbReference>
<feature type="transmembrane region" description="Helical" evidence="8">
    <location>
        <begin position="162"/>
        <end position="182"/>
    </location>
</feature>
<dbReference type="CDD" id="cd03506">
    <property type="entry name" value="Delta6-FADS-like"/>
    <property type="match status" value="1"/>
</dbReference>
<evidence type="ECO:0000256" key="5">
    <source>
        <dbReference type="ARBA" id="ARBA00023002"/>
    </source>
</evidence>
<evidence type="ECO:0000256" key="6">
    <source>
        <dbReference type="ARBA" id="ARBA00023098"/>
    </source>
</evidence>
<evidence type="ECO:0000256" key="2">
    <source>
        <dbReference type="ARBA" id="ARBA00009295"/>
    </source>
</evidence>
<comment type="subcellular location">
    <subcellularLocation>
        <location evidence="1">Membrane</location>
        <topology evidence="1">Multi-pass membrane protein</topology>
    </subcellularLocation>
</comment>
<evidence type="ECO:0000256" key="1">
    <source>
        <dbReference type="ARBA" id="ARBA00004141"/>
    </source>
</evidence>
<dbReference type="GO" id="GO:0016717">
    <property type="term" value="F:oxidoreductase activity, acting on paired donors, with oxidation of a pair of donors resulting in the reduction of molecular oxygen to two molecules of water"/>
    <property type="evidence" value="ECO:0007669"/>
    <property type="project" value="TreeGrafter"/>
</dbReference>
<dbReference type="InterPro" id="IPR001199">
    <property type="entry name" value="Cyt_B5-like_heme/steroid-bd"/>
</dbReference>
<dbReference type="SUPFAM" id="SSF55856">
    <property type="entry name" value="Cytochrome b5-like heme/steroid binding domain"/>
    <property type="match status" value="1"/>
</dbReference>
<organism evidence="10 11">
    <name type="scientific">Paralvinella palmiformis</name>
    <dbReference type="NCBI Taxonomy" id="53620"/>
    <lineage>
        <taxon>Eukaryota</taxon>
        <taxon>Metazoa</taxon>
        <taxon>Spiralia</taxon>
        <taxon>Lophotrochozoa</taxon>
        <taxon>Annelida</taxon>
        <taxon>Polychaeta</taxon>
        <taxon>Sedentaria</taxon>
        <taxon>Canalipalpata</taxon>
        <taxon>Terebellida</taxon>
        <taxon>Terebelliformia</taxon>
        <taxon>Alvinellidae</taxon>
        <taxon>Paralvinella</taxon>
    </lineage>
</organism>
<dbReference type="PRINTS" id="PR00363">
    <property type="entry name" value="CYTOCHROMEB5"/>
</dbReference>
<feature type="transmembrane region" description="Helical" evidence="8">
    <location>
        <begin position="123"/>
        <end position="142"/>
    </location>
</feature>
<dbReference type="AlphaFoldDB" id="A0AAD9K7C6"/>
<evidence type="ECO:0000256" key="8">
    <source>
        <dbReference type="SAM" id="Phobius"/>
    </source>
</evidence>
<reference evidence="10" key="1">
    <citation type="journal article" date="2023" name="Mol. Biol. Evol.">
        <title>Third-Generation Sequencing Reveals the Adaptive Role of the Epigenome in Three Deep-Sea Polychaetes.</title>
        <authorList>
            <person name="Perez M."/>
            <person name="Aroh O."/>
            <person name="Sun Y."/>
            <person name="Lan Y."/>
            <person name="Juniper S.K."/>
            <person name="Young C.R."/>
            <person name="Angers B."/>
            <person name="Qian P.Y."/>
        </authorList>
    </citation>
    <scope>NUCLEOTIDE SEQUENCE</scope>
    <source>
        <strain evidence="10">P08H-3</strain>
    </source>
</reference>
<dbReference type="PROSITE" id="PS50255">
    <property type="entry name" value="CYTOCHROME_B5_2"/>
    <property type="match status" value="1"/>
</dbReference>
<keyword evidence="3 8" id="KW-0812">Transmembrane</keyword>